<keyword evidence="6" id="KW-1133">Transmembrane helix</keyword>
<protein>
    <recommendedName>
        <fullName evidence="7">Thioredoxin domain-containing protein</fullName>
    </recommendedName>
</protein>
<gene>
    <name evidence="8" type="ORF">A2319_05165</name>
</gene>
<reference evidence="8 9" key="1">
    <citation type="journal article" date="2016" name="Nat. Commun.">
        <title>Thousands of microbial genomes shed light on interconnected biogeochemical processes in an aquifer system.</title>
        <authorList>
            <person name="Anantharaman K."/>
            <person name="Brown C.T."/>
            <person name="Hug L.A."/>
            <person name="Sharon I."/>
            <person name="Castelle C.J."/>
            <person name="Probst A.J."/>
            <person name="Thomas B.C."/>
            <person name="Singh A."/>
            <person name="Wilkins M.J."/>
            <person name="Karaoz U."/>
            <person name="Brodie E.L."/>
            <person name="Williams K.H."/>
            <person name="Hubbard S.S."/>
            <person name="Banfield J.F."/>
        </authorList>
    </citation>
    <scope>NUCLEOTIDE SEQUENCE [LARGE SCALE GENOMIC DNA]</scope>
</reference>
<evidence type="ECO:0000256" key="4">
    <source>
        <dbReference type="ARBA" id="ARBA00023157"/>
    </source>
</evidence>
<keyword evidence="5" id="KW-0676">Redox-active center</keyword>
<dbReference type="EMBL" id="MHKI01000001">
    <property type="protein sequence ID" value="OGY88397.1"/>
    <property type="molecule type" value="Genomic_DNA"/>
</dbReference>
<proteinExistence type="inferred from homology"/>
<keyword evidence="4" id="KW-1015">Disulfide bond</keyword>
<keyword evidence="6" id="KW-0472">Membrane</keyword>
<dbReference type="InterPro" id="IPR012336">
    <property type="entry name" value="Thioredoxin-like_fold"/>
</dbReference>
<comment type="caution">
    <text evidence="8">The sequence shown here is derived from an EMBL/GenBank/DDBJ whole genome shotgun (WGS) entry which is preliminary data.</text>
</comment>
<keyword evidence="3" id="KW-0560">Oxidoreductase</keyword>
<evidence type="ECO:0000313" key="9">
    <source>
        <dbReference type="Proteomes" id="UP000176420"/>
    </source>
</evidence>
<evidence type="ECO:0000256" key="3">
    <source>
        <dbReference type="ARBA" id="ARBA00023002"/>
    </source>
</evidence>
<dbReference type="Pfam" id="PF13462">
    <property type="entry name" value="Thioredoxin_4"/>
    <property type="match status" value="1"/>
</dbReference>
<evidence type="ECO:0000256" key="1">
    <source>
        <dbReference type="ARBA" id="ARBA00005791"/>
    </source>
</evidence>
<sequence length="252" mass="28292">MSEEHKQPAIEIKASWTHTSKGIIILIILILLLLLLGFFVKRAYTYYQQVKFGTIDLSKIAQNNNLSASDFNQKIPTISNAYVDGFTDDPILGPKSSKLTVVLFEDFQCPFCASFAPDLRAVMNKYSDRVRFVYRDFPVVASHPQAQIAAEAGQCANEQDQFWAYHDLLYNNQDKLTVENLKSYAQNLGLDTKKFNNCLESQQFAAEVEQDLSDGITAGVTGTPTMFFNGNKVEGVLTLSGLERVIDHFLNQ</sequence>
<dbReference type="PANTHER" id="PTHR13887:SF14">
    <property type="entry name" value="DISULFIDE BOND FORMATION PROTEIN D"/>
    <property type="match status" value="1"/>
</dbReference>
<evidence type="ECO:0000259" key="7">
    <source>
        <dbReference type="PROSITE" id="PS51352"/>
    </source>
</evidence>
<keyword evidence="2" id="KW-0732">Signal</keyword>
<dbReference type="PROSITE" id="PS51352">
    <property type="entry name" value="THIOREDOXIN_2"/>
    <property type="match status" value="1"/>
</dbReference>
<dbReference type="GO" id="GO:0016491">
    <property type="term" value="F:oxidoreductase activity"/>
    <property type="evidence" value="ECO:0007669"/>
    <property type="project" value="UniProtKB-KW"/>
</dbReference>
<dbReference type="SUPFAM" id="SSF52833">
    <property type="entry name" value="Thioredoxin-like"/>
    <property type="match status" value="1"/>
</dbReference>
<accession>A0A1G2BJJ0</accession>
<name>A0A1G2BJJ0_9BACT</name>
<evidence type="ECO:0000256" key="2">
    <source>
        <dbReference type="ARBA" id="ARBA00022729"/>
    </source>
</evidence>
<dbReference type="InterPro" id="IPR013766">
    <property type="entry name" value="Thioredoxin_domain"/>
</dbReference>
<comment type="similarity">
    <text evidence="1">Belongs to the thioredoxin family. DsbA subfamily.</text>
</comment>
<keyword evidence="6" id="KW-0812">Transmembrane</keyword>
<dbReference type="AlphaFoldDB" id="A0A1G2BJJ0"/>
<feature type="transmembrane region" description="Helical" evidence="6">
    <location>
        <begin position="22"/>
        <end position="40"/>
    </location>
</feature>
<dbReference type="InterPro" id="IPR036249">
    <property type="entry name" value="Thioredoxin-like_sf"/>
</dbReference>
<dbReference type="Gene3D" id="3.40.30.10">
    <property type="entry name" value="Glutaredoxin"/>
    <property type="match status" value="1"/>
</dbReference>
<evidence type="ECO:0000313" key="8">
    <source>
        <dbReference type="EMBL" id="OGY88397.1"/>
    </source>
</evidence>
<evidence type="ECO:0000256" key="5">
    <source>
        <dbReference type="ARBA" id="ARBA00023284"/>
    </source>
</evidence>
<evidence type="ECO:0000256" key="6">
    <source>
        <dbReference type="SAM" id="Phobius"/>
    </source>
</evidence>
<organism evidence="8 9">
    <name type="scientific">Candidatus Kerfeldbacteria bacterium RIFOXYB2_FULL_38_14</name>
    <dbReference type="NCBI Taxonomy" id="1798547"/>
    <lineage>
        <taxon>Bacteria</taxon>
        <taxon>Candidatus Kerfeldiibacteriota</taxon>
    </lineage>
</organism>
<feature type="domain" description="Thioredoxin" evidence="7">
    <location>
        <begin position="69"/>
        <end position="251"/>
    </location>
</feature>
<dbReference type="PANTHER" id="PTHR13887">
    <property type="entry name" value="GLUTATHIONE S-TRANSFERASE KAPPA"/>
    <property type="match status" value="1"/>
</dbReference>
<dbReference type="Proteomes" id="UP000176420">
    <property type="component" value="Unassembled WGS sequence"/>
</dbReference>